<evidence type="ECO:0000256" key="11">
    <source>
        <dbReference type="ARBA" id="ARBA00022833"/>
    </source>
</evidence>
<sequence length="660" mass="74015">MHPALHLDNLKRLPPAVRSAATAAISADTNRYRAVENIRLVRDYAATRKPEHERALVVPALYRILDPLKIPNLDSLPTNLFSDTPPSESELSITKATLALEALYQLQLPDSLGVDLWPRILAWVQFLHLYNPGNLRAADREPGLFTHSILFASRFLDHTPTFRLMVCTPWFWFMLGRAWMYATKLPDPEKRVYAFNTIFRFTTLENVTETSNMDELLNGVGGTLSNLACLVVEYLDALILDHDKSDSVLPEVLYVTFVAGIVGFLNLIDPTLRDTTVVRTSPGRLGEELLAQPVLGVLLRLLSSVTKTDVPGTLPALQHLFVLLLVFLPSKPGWTQLPAAVKSGFVPVLLLCARSTFAPHLADHLRLCFQMILPPALISHALLSALDAGWRDIETSAKEITGFQIPDFQRMWTEFSSLVNERLQVLHAFDTSYTAMRACDNLECSTLDGKKNFRRCSGCRSFYYCSSDCQRADWTRGGHRNTCCSYGTLLIGERNNDDSSSRQRSFLRALIHHDYQKQRFTLHSRQAIFLSEFPHGTFLTLYNYMEGAVRIDIKEAPQSFEPLAGPEWKDILSRAAASGGRMGIDVAIFTANGPTQSRYPVIPLRSNSGVITDKLASLASTLTPSTYKVDEQARQSQAMYLVKTILRIHETNDLHVAEIH</sequence>
<comment type="pathway">
    <text evidence="15">Cofactor biosynthesis; tocopherol biosynthesis.</text>
</comment>
<keyword evidence="10" id="KW-0418">Kinase</keyword>
<evidence type="ECO:0000256" key="13">
    <source>
        <dbReference type="ARBA" id="ARBA00022989"/>
    </source>
</evidence>
<feature type="domain" description="MYND-type" evidence="19">
    <location>
        <begin position="441"/>
        <end position="483"/>
    </location>
</feature>
<evidence type="ECO:0000256" key="4">
    <source>
        <dbReference type="ARBA" id="ARBA00022528"/>
    </source>
</evidence>
<organism evidence="20 21">
    <name type="scientific">Favolaschia claudopus</name>
    <dbReference type="NCBI Taxonomy" id="2862362"/>
    <lineage>
        <taxon>Eukaryota</taxon>
        <taxon>Fungi</taxon>
        <taxon>Dikarya</taxon>
        <taxon>Basidiomycota</taxon>
        <taxon>Agaricomycotina</taxon>
        <taxon>Agaricomycetes</taxon>
        <taxon>Agaricomycetidae</taxon>
        <taxon>Agaricales</taxon>
        <taxon>Marasmiineae</taxon>
        <taxon>Mycenaceae</taxon>
        <taxon>Favolaschia</taxon>
    </lineage>
</organism>
<dbReference type="InterPro" id="IPR002893">
    <property type="entry name" value="Znf_MYND"/>
</dbReference>
<comment type="similarity">
    <text evidence="3">Belongs to the polyprenol kinase family.</text>
</comment>
<keyword evidence="12" id="KW-0809">Transit peptide</keyword>
<dbReference type="AlphaFoldDB" id="A0AAW0CZJ8"/>
<evidence type="ECO:0000256" key="16">
    <source>
        <dbReference type="ARBA" id="ARBA00039024"/>
    </source>
</evidence>
<dbReference type="GO" id="GO:0010276">
    <property type="term" value="F:phytol kinase activity"/>
    <property type="evidence" value="ECO:0007669"/>
    <property type="project" value="UniProtKB-EC"/>
</dbReference>
<keyword evidence="6" id="KW-0808">Transferase</keyword>
<dbReference type="PROSITE" id="PS50865">
    <property type="entry name" value="ZF_MYND_2"/>
    <property type="match status" value="1"/>
</dbReference>
<evidence type="ECO:0000256" key="14">
    <source>
        <dbReference type="ARBA" id="ARBA00023136"/>
    </source>
</evidence>
<name>A0AAW0CZJ8_9AGAR</name>
<evidence type="ECO:0000313" key="20">
    <source>
        <dbReference type="EMBL" id="KAK7045293.1"/>
    </source>
</evidence>
<dbReference type="SUPFAM" id="SSF144232">
    <property type="entry name" value="HIT/MYND zinc finger-like"/>
    <property type="match status" value="1"/>
</dbReference>
<keyword evidence="4" id="KW-0150">Chloroplast</keyword>
<evidence type="ECO:0000256" key="12">
    <source>
        <dbReference type="ARBA" id="ARBA00022946"/>
    </source>
</evidence>
<evidence type="ECO:0000256" key="5">
    <source>
        <dbReference type="ARBA" id="ARBA00022640"/>
    </source>
</evidence>
<evidence type="ECO:0000256" key="8">
    <source>
        <dbReference type="ARBA" id="ARBA00022723"/>
    </source>
</evidence>
<keyword evidence="13" id="KW-1133">Transmembrane helix</keyword>
<dbReference type="Gene3D" id="6.10.140.2220">
    <property type="match status" value="1"/>
</dbReference>
<comment type="caution">
    <text evidence="20">The sequence shown here is derived from an EMBL/GenBank/DDBJ whole genome shotgun (WGS) entry which is preliminary data.</text>
</comment>
<evidence type="ECO:0000256" key="18">
    <source>
        <dbReference type="PROSITE-ProRule" id="PRU00134"/>
    </source>
</evidence>
<reference evidence="20 21" key="1">
    <citation type="journal article" date="2024" name="J Genomics">
        <title>Draft genome sequencing and assembly of Favolaschia claudopus CIRM-BRFM 2984 isolated from oak limbs.</title>
        <authorList>
            <person name="Navarro D."/>
            <person name="Drula E."/>
            <person name="Chaduli D."/>
            <person name="Cazenave R."/>
            <person name="Ahrendt S."/>
            <person name="Wang J."/>
            <person name="Lipzen A."/>
            <person name="Daum C."/>
            <person name="Barry K."/>
            <person name="Grigoriev I.V."/>
            <person name="Favel A."/>
            <person name="Rosso M.N."/>
            <person name="Martin F."/>
        </authorList>
    </citation>
    <scope>NUCLEOTIDE SEQUENCE [LARGE SCALE GENOMIC DNA]</scope>
    <source>
        <strain evidence="20 21">CIRM-BRFM 2984</strain>
    </source>
</reference>
<dbReference type="Pfam" id="PF01753">
    <property type="entry name" value="zf-MYND"/>
    <property type="match status" value="1"/>
</dbReference>
<keyword evidence="7" id="KW-0812">Transmembrane</keyword>
<dbReference type="InterPro" id="IPR039606">
    <property type="entry name" value="Phytol/farnesol_kinase"/>
</dbReference>
<evidence type="ECO:0000256" key="6">
    <source>
        <dbReference type="ARBA" id="ARBA00022679"/>
    </source>
</evidence>
<evidence type="ECO:0000256" key="7">
    <source>
        <dbReference type="ARBA" id="ARBA00022692"/>
    </source>
</evidence>
<protein>
    <recommendedName>
        <fullName evidence="16">phytol kinase</fullName>
        <ecNumber evidence="16">2.7.1.182</ecNumber>
    </recommendedName>
</protein>
<evidence type="ECO:0000256" key="10">
    <source>
        <dbReference type="ARBA" id="ARBA00022777"/>
    </source>
</evidence>
<evidence type="ECO:0000256" key="15">
    <source>
        <dbReference type="ARBA" id="ARBA00024015"/>
    </source>
</evidence>
<dbReference type="EMBL" id="JAWWNJ010000011">
    <property type="protein sequence ID" value="KAK7045293.1"/>
    <property type="molecule type" value="Genomic_DNA"/>
</dbReference>
<keyword evidence="21" id="KW-1185">Reference proteome</keyword>
<dbReference type="GO" id="GO:0008270">
    <property type="term" value="F:zinc ion binding"/>
    <property type="evidence" value="ECO:0007669"/>
    <property type="project" value="UniProtKB-KW"/>
</dbReference>
<evidence type="ECO:0000256" key="3">
    <source>
        <dbReference type="ARBA" id="ARBA00010794"/>
    </source>
</evidence>
<evidence type="ECO:0000256" key="1">
    <source>
        <dbReference type="ARBA" id="ARBA00004141"/>
    </source>
</evidence>
<evidence type="ECO:0000256" key="17">
    <source>
        <dbReference type="ARBA" id="ARBA00048889"/>
    </source>
</evidence>
<keyword evidence="14" id="KW-0472">Membrane</keyword>
<evidence type="ECO:0000256" key="9">
    <source>
        <dbReference type="ARBA" id="ARBA00022771"/>
    </source>
</evidence>
<dbReference type="PANTHER" id="PTHR32523:SF8">
    <property type="entry name" value="DOLICHOL KINASE"/>
    <property type="match status" value="1"/>
</dbReference>
<keyword evidence="11" id="KW-0862">Zinc</keyword>
<dbReference type="PANTHER" id="PTHR32523">
    <property type="entry name" value="PHYTOL KINASE 1, CHLOROPLASTIC"/>
    <property type="match status" value="1"/>
</dbReference>
<dbReference type="Proteomes" id="UP001362999">
    <property type="component" value="Unassembled WGS sequence"/>
</dbReference>
<dbReference type="GO" id="GO:0016020">
    <property type="term" value="C:membrane"/>
    <property type="evidence" value="ECO:0007669"/>
    <property type="project" value="UniProtKB-SubCell"/>
</dbReference>
<comment type="subcellular location">
    <subcellularLocation>
        <location evidence="1">Membrane</location>
        <topology evidence="1">Multi-pass membrane protein</topology>
    </subcellularLocation>
    <subcellularLocation>
        <location evidence="2">Plastid</location>
        <location evidence="2">Chloroplast</location>
    </subcellularLocation>
</comment>
<keyword evidence="9 18" id="KW-0863">Zinc-finger</keyword>
<keyword evidence="5" id="KW-0934">Plastid</keyword>
<keyword evidence="8" id="KW-0479">Metal-binding</keyword>
<dbReference type="EC" id="2.7.1.182" evidence="16"/>
<comment type="catalytic activity">
    <reaction evidence="17">
        <text>phytol + CTP = phytyl phosphate + CDP + H(+)</text>
        <dbReference type="Rhea" id="RHEA:38055"/>
        <dbReference type="ChEBI" id="CHEBI:15378"/>
        <dbReference type="ChEBI" id="CHEBI:17327"/>
        <dbReference type="ChEBI" id="CHEBI:37563"/>
        <dbReference type="ChEBI" id="CHEBI:58069"/>
        <dbReference type="ChEBI" id="CHEBI:75483"/>
        <dbReference type="EC" id="2.7.1.182"/>
    </reaction>
</comment>
<gene>
    <name evidence="20" type="ORF">R3P38DRAFT_2609718</name>
</gene>
<proteinExistence type="inferred from homology"/>
<evidence type="ECO:0000259" key="19">
    <source>
        <dbReference type="PROSITE" id="PS50865"/>
    </source>
</evidence>
<evidence type="ECO:0000313" key="21">
    <source>
        <dbReference type="Proteomes" id="UP001362999"/>
    </source>
</evidence>
<accession>A0AAW0CZJ8</accession>
<evidence type="ECO:0000256" key="2">
    <source>
        <dbReference type="ARBA" id="ARBA00004229"/>
    </source>
</evidence>